<name>A0AAP8MD48_9GAMM</name>
<accession>A0AAP8MD48</accession>
<evidence type="ECO:0008006" key="3">
    <source>
        <dbReference type="Google" id="ProtNLM"/>
    </source>
</evidence>
<sequence>MTNLIDQTVSAGLPALLVHCAMHSWWDTFKKGKPIPGNTLGKARANKRLLEQWQQDHPDSSLPAWGEFTGIASTKHGPKKPITLVPVADAPLQLNIPEGYTTEKTDLYNSHYVTPEVTPLLRGLQRKDDEVVMWEAPQGKGTVIGLTLGHNDDEWDDPVFRGLLKSAIDYLLEPQ</sequence>
<dbReference type="AlphaFoldDB" id="A0AAP8MD48"/>
<keyword evidence="2" id="KW-1185">Reference proteome</keyword>
<reference evidence="1 2" key="1">
    <citation type="submission" date="2018-01" db="EMBL/GenBank/DDBJ databases">
        <title>The draft genome sequence of Halioglobus japonicus S1-36.</title>
        <authorList>
            <person name="Du Z.-J."/>
            <person name="Shi M.-J."/>
        </authorList>
    </citation>
    <scope>NUCLEOTIDE SEQUENCE [LARGE SCALE GENOMIC DNA]</scope>
    <source>
        <strain evidence="1 2">S1-36</strain>
    </source>
</reference>
<protein>
    <recommendedName>
        <fullName evidence="3">ThuA-like domain-containing protein</fullName>
    </recommendedName>
</protein>
<dbReference type="Gene3D" id="3.40.50.880">
    <property type="match status" value="1"/>
</dbReference>
<gene>
    <name evidence="1" type="ORF">C0029_13365</name>
</gene>
<dbReference type="SUPFAM" id="SSF52317">
    <property type="entry name" value="Class I glutamine amidotransferase-like"/>
    <property type="match status" value="1"/>
</dbReference>
<dbReference type="KEGG" id="hja:BST95_04805"/>
<organism evidence="1 2">
    <name type="scientific">Halioglobus japonicus</name>
    <dbReference type="NCBI Taxonomy" id="930805"/>
    <lineage>
        <taxon>Bacteria</taxon>
        <taxon>Pseudomonadati</taxon>
        <taxon>Pseudomonadota</taxon>
        <taxon>Gammaproteobacteria</taxon>
        <taxon>Cellvibrionales</taxon>
        <taxon>Halieaceae</taxon>
        <taxon>Halioglobus</taxon>
    </lineage>
</organism>
<evidence type="ECO:0000313" key="2">
    <source>
        <dbReference type="Proteomes" id="UP000235162"/>
    </source>
</evidence>
<dbReference type="InterPro" id="IPR029062">
    <property type="entry name" value="Class_I_gatase-like"/>
</dbReference>
<dbReference type="RefSeq" id="WP_084198371.1">
    <property type="nucleotide sequence ID" value="NZ_BMYL01000003.1"/>
</dbReference>
<dbReference type="Proteomes" id="UP000235162">
    <property type="component" value="Unassembled WGS sequence"/>
</dbReference>
<proteinExistence type="predicted"/>
<evidence type="ECO:0000313" key="1">
    <source>
        <dbReference type="EMBL" id="PLW85602.1"/>
    </source>
</evidence>
<dbReference type="EMBL" id="PKUR01000003">
    <property type="protein sequence ID" value="PLW85602.1"/>
    <property type="molecule type" value="Genomic_DNA"/>
</dbReference>
<comment type="caution">
    <text evidence="1">The sequence shown here is derived from an EMBL/GenBank/DDBJ whole genome shotgun (WGS) entry which is preliminary data.</text>
</comment>